<name>A0A969PRB9_9BACI</name>
<evidence type="ECO:0000313" key="3">
    <source>
        <dbReference type="Proteomes" id="UP000752012"/>
    </source>
</evidence>
<proteinExistence type="predicted"/>
<dbReference type="RefSeq" id="WP_168009002.1">
    <property type="nucleotide sequence ID" value="NZ_JAATHJ010000035.1"/>
</dbReference>
<evidence type="ECO:0000256" key="1">
    <source>
        <dbReference type="SAM" id="SignalP"/>
    </source>
</evidence>
<evidence type="ECO:0000313" key="2">
    <source>
        <dbReference type="EMBL" id="NJP38996.1"/>
    </source>
</evidence>
<sequence length="226" mass="24947">MNKFLVFLCSMLVSLLMMSTTSLAAEDQVFTDDELAEMEEEMIDLGYDSELIEQSLDKLKSGDLPDVLKEDATIVSQDNRVEGNKIITTEVYEDGTYSESTVENHGEEEPLSSEDEEIGLLSAGSTQNVTVSRRNFAVYMEFSARITYVNRGDSFINSVYGQNQRSITGSVAVNNNVRIIRQSQNGSTPALAGMAVQWTGAINTPSQNFQLGILVNNTSYSRTTSF</sequence>
<comment type="caution">
    <text evidence="2">The sequence shown here is derived from an EMBL/GenBank/DDBJ whole genome shotgun (WGS) entry which is preliminary data.</text>
</comment>
<keyword evidence="1" id="KW-0732">Signal</keyword>
<reference evidence="2 3" key="1">
    <citation type="submission" date="2020-03" db="EMBL/GenBank/DDBJ databases">
        <title>Assessment of the enzymatic potential of alkaline-tolerant lipase obtained from Bacillus luteus H11 (technogenic soil) for the bioremediation of saline soils contaminated with petroleum substances.</title>
        <authorList>
            <person name="Kalwasinska A."/>
        </authorList>
    </citation>
    <scope>NUCLEOTIDE SEQUENCE [LARGE SCALE GENOMIC DNA]</scope>
    <source>
        <strain evidence="2 3">H11</strain>
    </source>
</reference>
<protein>
    <submittedName>
        <fullName evidence="2">Uncharacterized protein</fullName>
    </submittedName>
</protein>
<dbReference type="AlphaFoldDB" id="A0A969PRB9"/>
<dbReference type="Proteomes" id="UP000752012">
    <property type="component" value="Unassembled WGS sequence"/>
</dbReference>
<feature type="signal peptide" evidence="1">
    <location>
        <begin position="1"/>
        <end position="24"/>
    </location>
</feature>
<gene>
    <name evidence="2" type="ORF">HCN83_15615</name>
</gene>
<organism evidence="2 3">
    <name type="scientific">Alkalicoccus luteus</name>
    <dbReference type="NCBI Taxonomy" id="1237094"/>
    <lineage>
        <taxon>Bacteria</taxon>
        <taxon>Bacillati</taxon>
        <taxon>Bacillota</taxon>
        <taxon>Bacilli</taxon>
        <taxon>Bacillales</taxon>
        <taxon>Bacillaceae</taxon>
        <taxon>Alkalicoccus</taxon>
    </lineage>
</organism>
<accession>A0A969PRB9</accession>
<dbReference type="EMBL" id="JAATHJ010000035">
    <property type="protein sequence ID" value="NJP38996.1"/>
    <property type="molecule type" value="Genomic_DNA"/>
</dbReference>
<feature type="chain" id="PRO_5037362471" evidence="1">
    <location>
        <begin position="25"/>
        <end position="226"/>
    </location>
</feature>
<keyword evidence="3" id="KW-1185">Reference proteome</keyword>